<keyword evidence="10" id="KW-1185">Reference proteome</keyword>
<dbReference type="InterPro" id="IPR038760">
    <property type="entry name" value="PsbY_plant"/>
</dbReference>
<feature type="transmembrane region" description="Helical" evidence="8">
    <location>
        <begin position="165"/>
        <end position="183"/>
    </location>
</feature>
<accession>A0A7I8KU24</accession>
<sequence>MAAISTVAFLGARCATPKSPPPKPATRPPPQALSIRDLSKSLLTLRIPAERLSAPAALAGAVFATLGTADAALAAQQIADIAEGDNRGLALLLPLIPAILWVLYNILQPALNQINRMTSEKGLVVGVGLGGGMAAAGFLSTPSAAALQQIADVAEAAAGGDNRGLALLLPLVPAILWVLYNILQPALNQINRMRSG</sequence>
<proteinExistence type="inferred from homology"/>
<evidence type="ECO:0000256" key="6">
    <source>
        <dbReference type="ARBA" id="ARBA00023136"/>
    </source>
</evidence>
<evidence type="ECO:0000256" key="7">
    <source>
        <dbReference type="ARBA" id="ARBA00023276"/>
    </source>
</evidence>
<keyword evidence="4 8" id="KW-1133">Transmembrane helix</keyword>
<dbReference type="GO" id="GO:0045454">
    <property type="term" value="P:cell redox homeostasis"/>
    <property type="evidence" value="ECO:0007669"/>
    <property type="project" value="TreeGrafter"/>
</dbReference>
<evidence type="ECO:0000256" key="2">
    <source>
        <dbReference type="ARBA" id="ARBA00022531"/>
    </source>
</evidence>
<gene>
    <name evidence="9" type="ORF">SI8410_09012017</name>
</gene>
<dbReference type="GO" id="GO:0015979">
    <property type="term" value="P:photosynthesis"/>
    <property type="evidence" value="ECO:0007669"/>
    <property type="project" value="UniProtKB-KW"/>
</dbReference>
<protein>
    <submittedName>
        <fullName evidence="9">Uncharacterized protein</fullName>
    </submittedName>
</protein>
<dbReference type="Pfam" id="PF06298">
    <property type="entry name" value="PsbY"/>
    <property type="match status" value="2"/>
</dbReference>
<dbReference type="EMBL" id="LR746272">
    <property type="protein sequence ID" value="CAA7401339.1"/>
    <property type="molecule type" value="Genomic_DNA"/>
</dbReference>
<name>A0A7I8KU24_SPIIN</name>
<evidence type="ECO:0000256" key="1">
    <source>
        <dbReference type="ARBA" id="ARBA00004370"/>
    </source>
</evidence>
<dbReference type="HAMAP" id="MF_00717">
    <property type="entry name" value="PSII_PsbY"/>
    <property type="match status" value="2"/>
</dbReference>
<keyword evidence="6 8" id="KW-0472">Membrane</keyword>
<dbReference type="AlphaFoldDB" id="A0A7I8KU24"/>
<dbReference type="PANTHER" id="PTHR34790:SF1">
    <property type="entry name" value="PHOTOSYSTEM II CORE COMPLEX PROTEINS PSBY, CHLOROPLASTIC"/>
    <property type="match status" value="1"/>
</dbReference>
<evidence type="ECO:0000256" key="5">
    <source>
        <dbReference type="ARBA" id="ARBA00023078"/>
    </source>
</evidence>
<dbReference type="GO" id="GO:0009534">
    <property type="term" value="C:chloroplast thylakoid"/>
    <property type="evidence" value="ECO:0007669"/>
    <property type="project" value="TreeGrafter"/>
</dbReference>
<dbReference type="OrthoDB" id="2016024at2759"/>
<feature type="transmembrane region" description="Helical" evidence="8">
    <location>
        <begin position="123"/>
        <end position="145"/>
    </location>
</feature>
<keyword evidence="5" id="KW-0793">Thylakoid</keyword>
<comment type="subcellular location">
    <subcellularLocation>
        <location evidence="1">Membrane</location>
    </subcellularLocation>
</comment>
<evidence type="ECO:0000256" key="3">
    <source>
        <dbReference type="ARBA" id="ARBA00022692"/>
    </source>
</evidence>
<keyword evidence="3 8" id="KW-0812">Transmembrane</keyword>
<evidence type="ECO:0000256" key="4">
    <source>
        <dbReference type="ARBA" id="ARBA00022989"/>
    </source>
</evidence>
<keyword evidence="2" id="KW-0602">Photosynthesis</keyword>
<dbReference type="GO" id="GO:0009523">
    <property type="term" value="C:photosystem II"/>
    <property type="evidence" value="ECO:0007669"/>
    <property type="project" value="UniProtKB-KW"/>
</dbReference>
<evidence type="ECO:0000313" key="10">
    <source>
        <dbReference type="Proteomes" id="UP000663760"/>
    </source>
</evidence>
<evidence type="ECO:0000256" key="8">
    <source>
        <dbReference type="SAM" id="Phobius"/>
    </source>
</evidence>
<feature type="transmembrane region" description="Helical" evidence="8">
    <location>
        <begin position="89"/>
        <end position="111"/>
    </location>
</feature>
<reference evidence="9" key="1">
    <citation type="submission" date="2020-02" db="EMBL/GenBank/DDBJ databases">
        <authorList>
            <person name="Scholz U."/>
            <person name="Mascher M."/>
            <person name="Fiebig A."/>
        </authorList>
    </citation>
    <scope>NUCLEOTIDE SEQUENCE</scope>
</reference>
<keyword evidence="7" id="KW-0604">Photosystem II</keyword>
<dbReference type="GO" id="GO:0030145">
    <property type="term" value="F:manganese ion binding"/>
    <property type="evidence" value="ECO:0007669"/>
    <property type="project" value="InterPro"/>
</dbReference>
<dbReference type="InterPro" id="IPR009388">
    <property type="entry name" value="PSII_PsbY"/>
</dbReference>
<evidence type="ECO:0000313" key="9">
    <source>
        <dbReference type="EMBL" id="CAA7401339.1"/>
    </source>
</evidence>
<organism evidence="9 10">
    <name type="scientific">Spirodela intermedia</name>
    <name type="common">Intermediate duckweed</name>
    <dbReference type="NCBI Taxonomy" id="51605"/>
    <lineage>
        <taxon>Eukaryota</taxon>
        <taxon>Viridiplantae</taxon>
        <taxon>Streptophyta</taxon>
        <taxon>Embryophyta</taxon>
        <taxon>Tracheophyta</taxon>
        <taxon>Spermatophyta</taxon>
        <taxon>Magnoliopsida</taxon>
        <taxon>Liliopsida</taxon>
        <taxon>Araceae</taxon>
        <taxon>Lemnoideae</taxon>
        <taxon>Spirodela</taxon>
    </lineage>
</organism>
<dbReference type="PANTHER" id="PTHR34790">
    <property type="entry name" value="PHOTOSYSTEM II CORE COMPLEX PROTEINS PSBY, CHLOROPLASTIC"/>
    <property type="match status" value="1"/>
</dbReference>
<dbReference type="Proteomes" id="UP000663760">
    <property type="component" value="Chromosome 9"/>
</dbReference>